<comment type="caution">
    <text evidence="2">The sequence shown here is derived from an EMBL/GenBank/DDBJ whole genome shotgun (WGS) entry which is preliminary data.</text>
</comment>
<proteinExistence type="predicted"/>
<dbReference type="EMBL" id="JANPWZ010000793">
    <property type="protein sequence ID" value="KAJ3572094.1"/>
    <property type="molecule type" value="Genomic_DNA"/>
</dbReference>
<organism evidence="2 3">
    <name type="scientific">Xylaria arbuscula</name>
    <dbReference type="NCBI Taxonomy" id="114810"/>
    <lineage>
        <taxon>Eukaryota</taxon>
        <taxon>Fungi</taxon>
        <taxon>Dikarya</taxon>
        <taxon>Ascomycota</taxon>
        <taxon>Pezizomycotina</taxon>
        <taxon>Sordariomycetes</taxon>
        <taxon>Xylariomycetidae</taxon>
        <taxon>Xylariales</taxon>
        <taxon>Xylariaceae</taxon>
        <taxon>Xylaria</taxon>
    </lineage>
</organism>
<dbReference type="AlphaFoldDB" id="A0A9W8NF00"/>
<sequence length="79" mass="8630">MALEKTANHKPDGNEENIADPSSKAFTSQENGDIVKFMCEEVDGGLGYEAAIEYLGQTVYSFDPSKIFKEKSHAVDTAI</sequence>
<evidence type="ECO:0000313" key="2">
    <source>
        <dbReference type="EMBL" id="KAJ3572094.1"/>
    </source>
</evidence>
<evidence type="ECO:0000313" key="3">
    <source>
        <dbReference type="Proteomes" id="UP001148614"/>
    </source>
</evidence>
<evidence type="ECO:0000256" key="1">
    <source>
        <dbReference type="SAM" id="MobiDB-lite"/>
    </source>
</evidence>
<feature type="compositionally biased region" description="Basic and acidic residues" evidence="1">
    <location>
        <begin position="1"/>
        <end position="13"/>
    </location>
</feature>
<dbReference type="Proteomes" id="UP001148614">
    <property type="component" value="Unassembled WGS sequence"/>
</dbReference>
<protein>
    <submittedName>
        <fullName evidence="2">Uncharacterized protein</fullName>
    </submittedName>
</protein>
<gene>
    <name evidence="2" type="ORF">NPX13_g5167</name>
</gene>
<name>A0A9W8NF00_9PEZI</name>
<keyword evidence="3" id="KW-1185">Reference proteome</keyword>
<accession>A0A9W8NF00</accession>
<reference evidence="2" key="1">
    <citation type="submission" date="2022-07" db="EMBL/GenBank/DDBJ databases">
        <title>Genome Sequence of Xylaria arbuscula.</title>
        <authorList>
            <person name="Buettner E."/>
        </authorList>
    </citation>
    <scope>NUCLEOTIDE SEQUENCE</scope>
    <source>
        <strain evidence="2">VT107</strain>
    </source>
</reference>
<feature type="region of interest" description="Disordered" evidence="1">
    <location>
        <begin position="1"/>
        <end position="27"/>
    </location>
</feature>